<feature type="transmembrane region" description="Helical" evidence="2">
    <location>
        <begin position="187"/>
        <end position="210"/>
    </location>
</feature>
<accession>A0A6A4GLA7</accession>
<dbReference type="AlphaFoldDB" id="A0A6A4GLA7"/>
<dbReference type="OrthoDB" id="3226582at2759"/>
<feature type="transmembrane region" description="Helical" evidence="2">
    <location>
        <begin position="144"/>
        <end position="167"/>
    </location>
</feature>
<proteinExistence type="predicted"/>
<protein>
    <recommendedName>
        <fullName evidence="5">RTA1-domain-containing protein</fullName>
    </recommendedName>
</protein>
<sequence>MQRNSSDFQENATCFLNDEVAFIKQFMSVYTLLPAAIELLLYGIFLVLFGLCVYIFRQKYMPGKLYVAAPFIFFAFATVSVVLDLMERVMWINIMMEPGPEPALAAVASRLHFIVECVSLVSSVLADGILVYRFYRLWSPRFKRFAIIPSIVGFLAVFGYGGAYAILQLRQSDGLDPATARASSGFYRVYILGTFIQNLFLTCLIGRVWYMNRKTKIQFNSSSQQSLSASQNLLSIFVESGILFPLFVLVSYILDFTVTVTGHGSFEQTQFVDANDSSLESTILGAGTFTQIIGIASTLLIVRIGLGVDVQTIHFSATEDDHDNINSIEAESCTPQQNESVRPFSLKYDRDLPPRGQNRSKRSR</sequence>
<keyword evidence="2" id="KW-0812">Transmembrane</keyword>
<feature type="transmembrane region" description="Helical" evidence="2">
    <location>
        <begin position="103"/>
        <end position="132"/>
    </location>
</feature>
<keyword evidence="4" id="KW-1185">Reference proteome</keyword>
<feature type="region of interest" description="Disordered" evidence="1">
    <location>
        <begin position="333"/>
        <end position="364"/>
    </location>
</feature>
<evidence type="ECO:0008006" key="5">
    <source>
        <dbReference type="Google" id="ProtNLM"/>
    </source>
</evidence>
<keyword evidence="2" id="KW-1133">Transmembrane helix</keyword>
<feature type="transmembrane region" description="Helical" evidence="2">
    <location>
        <begin position="32"/>
        <end position="56"/>
    </location>
</feature>
<evidence type="ECO:0000256" key="1">
    <source>
        <dbReference type="SAM" id="MobiDB-lite"/>
    </source>
</evidence>
<dbReference type="EMBL" id="ML769913">
    <property type="protein sequence ID" value="KAE9386087.1"/>
    <property type="molecule type" value="Genomic_DNA"/>
</dbReference>
<evidence type="ECO:0000313" key="4">
    <source>
        <dbReference type="Proteomes" id="UP000799118"/>
    </source>
</evidence>
<evidence type="ECO:0000256" key="2">
    <source>
        <dbReference type="SAM" id="Phobius"/>
    </source>
</evidence>
<reference evidence="3" key="1">
    <citation type="journal article" date="2019" name="Environ. Microbiol.">
        <title>Fungal ecological strategies reflected in gene transcription - a case study of two litter decomposers.</title>
        <authorList>
            <person name="Barbi F."/>
            <person name="Kohler A."/>
            <person name="Barry K."/>
            <person name="Baskaran P."/>
            <person name="Daum C."/>
            <person name="Fauchery L."/>
            <person name="Ihrmark K."/>
            <person name="Kuo A."/>
            <person name="LaButti K."/>
            <person name="Lipzen A."/>
            <person name="Morin E."/>
            <person name="Grigoriev I.V."/>
            <person name="Henrissat B."/>
            <person name="Lindahl B."/>
            <person name="Martin F."/>
        </authorList>
    </citation>
    <scope>NUCLEOTIDE SEQUENCE</scope>
    <source>
        <strain evidence="3">JB14</strain>
    </source>
</reference>
<keyword evidence="2" id="KW-0472">Membrane</keyword>
<name>A0A6A4GLA7_9AGAR</name>
<dbReference type="Proteomes" id="UP000799118">
    <property type="component" value="Unassembled WGS sequence"/>
</dbReference>
<feature type="transmembrane region" description="Helical" evidence="2">
    <location>
        <begin position="231"/>
        <end position="254"/>
    </location>
</feature>
<evidence type="ECO:0000313" key="3">
    <source>
        <dbReference type="EMBL" id="KAE9386087.1"/>
    </source>
</evidence>
<organism evidence="3 4">
    <name type="scientific">Gymnopus androsaceus JB14</name>
    <dbReference type="NCBI Taxonomy" id="1447944"/>
    <lineage>
        <taxon>Eukaryota</taxon>
        <taxon>Fungi</taxon>
        <taxon>Dikarya</taxon>
        <taxon>Basidiomycota</taxon>
        <taxon>Agaricomycotina</taxon>
        <taxon>Agaricomycetes</taxon>
        <taxon>Agaricomycetidae</taxon>
        <taxon>Agaricales</taxon>
        <taxon>Marasmiineae</taxon>
        <taxon>Omphalotaceae</taxon>
        <taxon>Gymnopus</taxon>
    </lineage>
</organism>
<gene>
    <name evidence="3" type="ORF">BT96DRAFT_555253</name>
</gene>
<feature type="transmembrane region" description="Helical" evidence="2">
    <location>
        <begin position="283"/>
        <end position="306"/>
    </location>
</feature>
<feature type="transmembrane region" description="Helical" evidence="2">
    <location>
        <begin position="65"/>
        <end position="83"/>
    </location>
</feature>